<dbReference type="eggNOG" id="COG4965">
    <property type="taxonomic scope" value="Bacteria"/>
</dbReference>
<comment type="subcellular location">
    <subcellularLocation>
        <location evidence="1">Cell membrane</location>
        <topology evidence="1">Multi-pass membrane protein</topology>
    </subcellularLocation>
</comment>
<evidence type="ECO:0000256" key="6">
    <source>
        <dbReference type="SAM" id="Phobius"/>
    </source>
</evidence>
<dbReference type="OrthoDB" id="3217742at2"/>
<reference evidence="8 9" key="1">
    <citation type="journal article" date="2010" name="Stand. Genomic Sci.">
        <title>Complete genome sequence of Arcanobacterium haemolyticum type strain (11018).</title>
        <authorList>
            <person name="Yasawong M."/>
            <person name="Teshima H."/>
            <person name="Lapidus A."/>
            <person name="Nolan M."/>
            <person name="Lucas S."/>
            <person name="Glavina Del Rio T."/>
            <person name="Tice H."/>
            <person name="Cheng J."/>
            <person name="Bruce D."/>
            <person name="Detter C."/>
            <person name="Tapia R."/>
            <person name="Han C."/>
            <person name="Goodwin L."/>
            <person name="Pitluck S."/>
            <person name="Liolios K."/>
            <person name="Ivanova N."/>
            <person name="Mavromatis K."/>
            <person name="Mikhailova N."/>
            <person name="Pati A."/>
            <person name="Chen A."/>
            <person name="Palaniappan K."/>
            <person name="Land M."/>
            <person name="Hauser L."/>
            <person name="Chang Y."/>
            <person name="Jeffries C."/>
            <person name="Rohde M."/>
            <person name="Sikorski J."/>
            <person name="Pukall R."/>
            <person name="Goker M."/>
            <person name="Woyke T."/>
            <person name="Bristow J."/>
            <person name="Eisen J."/>
            <person name="Markowitz V."/>
            <person name="Hugenholtz P."/>
            <person name="Kyrpides N."/>
            <person name="Klenk H."/>
        </authorList>
    </citation>
    <scope>NUCLEOTIDE SEQUENCE [LARGE SCALE GENOMIC DNA]</scope>
    <source>
        <strain evidence="9">ATCC 9345 / DSM 20595 / CCUG 17215 / LMG 16163 / NBRC 15585 / NCTC 8452 / 11018</strain>
    </source>
</reference>
<gene>
    <name evidence="8" type="ordered locus">Arch_1227</name>
</gene>
<dbReference type="AlphaFoldDB" id="D7BJV2"/>
<feature type="transmembrane region" description="Helical" evidence="6">
    <location>
        <begin position="229"/>
        <end position="249"/>
    </location>
</feature>
<dbReference type="STRING" id="644284.Arch_1227"/>
<protein>
    <submittedName>
        <fullName evidence="8">Type II secretion system F domain protein</fullName>
    </submittedName>
</protein>
<keyword evidence="3 6" id="KW-0812">Transmembrane</keyword>
<evidence type="ECO:0000256" key="5">
    <source>
        <dbReference type="ARBA" id="ARBA00023136"/>
    </source>
</evidence>
<dbReference type="InterPro" id="IPR018076">
    <property type="entry name" value="T2SS_GspF_dom"/>
</dbReference>
<dbReference type="Pfam" id="PF00482">
    <property type="entry name" value="T2SSF"/>
    <property type="match status" value="1"/>
</dbReference>
<evidence type="ECO:0000259" key="7">
    <source>
        <dbReference type="Pfam" id="PF00482"/>
    </source>
</evidence>
<evidence type="ECO:0000313" key="8">
    <source>
        <dbReference type="EMBL" id="ADH92932.1"/>
    </source>
</evidence>
<dbReference type="PANTHER" id="PTHR35007:SF2">
    <property type="entry name" value="PILUS ASSEMBLE PROTEIN"/>
    <property type="match status" value="1"/>
</dbReference>
<accession>D7BJV2</accession>
<keyword evidence="5 6" id="KW-0472">Membrane</keyword>
<evidence type="ECO:0000256" key="1">
    <source>
        <dbReference type="ARBA" id="ARBA00004651"/>
    </source>
</evidence>
<evidence type="ECO:0000256" key="3">
    <source>
        <dbReference type="ARBA" id="ARBA00022692"/>
    </source>
</evidence>
<feature type="transmembrane region" description="Helical" evidence="6">
    <location>
        <begin position="196"/>
        <end position="217"/>
    </location>
</feature>
<name>D7BJV2_ARCHD</name>
<dbReference type="PANTHER" id="PTHR35007">
    <property type="entry name" value="INTEGRAL MEMBRANE PROTEIN-RELATED"/>
    <property type="match status" value="1"/>
</dbReference>
<sequence>MGFVIGALIGSGMLLMFRAWEEPRPLLLPRPVVVSAGWACAGGVASFVLIRSLPIVVCCAVVAGLVPVLRRSARVRRREEVCRDAWPDVLDDVVASLRAGLSVSQSLAMVGERGPELMREPFSRCATMIRAQGRMGPALDELKAEFADPMADRVLEAMRLSHELGGRDLATMLARLAAVIREDNRARGELLARQSWTVNGARMAAAAPWALLGLFSTRPGTVEAFSSPAGIAVLCGGVIVTALAYVAMIKLGQLTVDSRVFVSSPAKAES</sequence>
<dbReference type="RefSeq" id="WP_013170424.1">
    <property type="nucleotide sequence ID" value="NC_014218.1"/>
</dbReference>
<keyword evidence="2" id="KW-1003">Cell membrane</keyword>
<dbReference type="HOGENOM" id="CLU_064032_0_0_11"/>
<keyword evidence="9" id="KW-1185">Reference proteome</keyword>
<feature type="domain" description="Type II secretion system protein GspF" evidence="7">
    <location>
        <begin position="90"/>
        <end position="215"/>
    </location>
</feature>
<dbReference type="EMBL" id="CP002045">
    <property type="protein sequence ID" value="ADH92932.1"/>
    <property type="molecule type" value="Genomic_DNA"/>
</dbReference>
<evidence type="ECO:0000256" key="2">
    <source>
        <dbReference type="ARBA" id="ARBA00022475"/>
    </source>
</evidence>
<feature type="transmembrane region" description="Helical" evidence="6">
    <location>
        <begin position="43"/>
        <end position="69"/>
    </location>
</feature>
<keyword evidence="4 6" id="KW-1133">Transmembrane helix</keyword>
<dbReference type="GO" id="GO:0005886">
    <property type="term" value="C:plasma membrane"/>
    <property type="evidence" value="ECO:0007669"/>
    <property type="project" value="UniProtKB-SubCell"/>
</dbReference>
<proteinExistence type="predicted"/>
<dbReference type="Proteomes" id="UP000000376">
    <property type="component" value="Chromosome"/>
</dbReference>
<evidence type="ECO:0000256" key="4">
    <source>
        <dbReference type="ARBA" id="ARBA00022989"/>
    </source>
</evidence>
<evidence type="ECO:0000313" key="9">
    <source>
        <dbReference type="Proteomes" id="UP000000376"/>
    </source>
</evidence>
<organism evidence="8 9">
    <name type="scientific">Arcanobacterium haemolyticum (strain ATCC 9345 / DSM 20595 / CCM 5947 / CCUG 17215 / LMG 16163 / NBRC 15585 / NCTC 8452 / 11018)</name>
    <dbReference type="NCBI Taxonomy" id="644284"/>
    <lineage>
        <taxon>Bacteria</taxon>
        <taxon>Bacillati</taxon>
        <taxon>Actinomycetota</taxon>
        <taxon>Actinomycetes</taxon>
        <taxon>Actinomycetales</taxon>
        <taxon>Actinomycetaceae</taxon>
        <taxon>Arcanobacterium</taxon>
    </lineage>
</organism>
<dbReference type="KEGG" id="ahe:Arch_1227"/>